<sequence length="537" mass="57433">MLEPMTGTKASIGASPQQPDQRPQPRRHELLAGSIEAVLLCDRDGTVLTADGRATELLPDLTAGSVLPVRETGDFRAGSGDRTLHWRRHDLGDGRHLWYVRDVSEESGRTDALLAERARSGFLAAASRKLGLSLHPSRTARAVVSLAVPKLGDSATVLLPPAAGRVRWWRHAVGTDVRESWVRPTQLPEPIADAMAGLGAHSSPWVVDELTEAGWLWPADQRPAYALVISLPGNGNPAGVLVLTGASEFTDDDTALAREFCSRAGIALAAASLYGDQARTASTLQRSLLPAPLPEVPGMAFGAAYRPSREALRIGGDFYEVYPLPDGAALFALGDVCGKGVEAAVLTGQVRQTLRALSRVERDPVRLLRLLNETMLDGSRSRDQRFVTMVLGLAVPAKDGGLTLTIGVGGHLPPLLLRANGAVETVELTGMLVGVFEDATFTETTVHLLAGECCVLYSDGVTEARGGREGHTMFGERRLADALFGCAVMPPGAVAERVELLATQWLAGRDHDDIAVLAVRAHGRHLHAVPERRESRN</sequence>
<dbReference type="SMART" id="SM00331">
    <property type="entry name" value="PP2C_SIG"/>
    <property type="match status" value="1"/>
</dbReference>
<protein>
    <submittedName>
        <fullName evidence="4">PP2C family protein-serine/threonine phosphatase</fullName>
        <ecNumber evidence="4">3.1.3.16</ecNumber>
    </submittedName>
</protein>
<feature type="domain" description="PPM-type phosphatase" evidence="3">
    <location>
        <begin position="296"/>
        <end position="521"/>
    </location>
</feature>
<evidence type="ECO:0000313" key="5">
    <source>
        <dbReference type="Proteomes" id="UP001589693"/>
    </source>
</evidence>
<dbReference type="SUPFAM" id="SSF55781">
    <property type="entry name" value="GAF domain-like"/>
    <property type="match status" value="1"/>
</dbReference>
<evidence type="ECO:0000256" key="2">
    <source>
        <dbReference type="SAM" id="MobiDB-lite"/>
    </source>
</evidence>
<comment type="caution">
    <text evidence="4">The sequence shown here is derived from an EMBL/GenBank/DDBJ whole genome shotgun (WGS) entry which is preliminary data.</text>
</comment>
<gene>
    <name evidence="4" type="ORF">ACFFQA_03320</name>
</gene>
<evidence type="ECO:0000256" key="1">
    <source>
        <dbReference type="ARBA" id="ARBA00022801"/>
    </source>
</evidence>
<dbReference type="Gene3D" id="3.30.450.40">
    <property type="match status" value="1"/>
</dbReference>
<organism evidence="4 5">
    <name type="scientific">Allokutzneria oryzae</name>
    <dbReference type="NCBI Taxonomy" id="1378989"/>
    <lineage>
        <taxon>Bacteria</taxon>
        <taxon>Bacillati</taxon>
        <taxon>Actinomycetota</taxon>
        <taxon>Actinomycetes</taxon>
        <taxon>Pseudonocardiales</taxon>
        <taxon>Pseudonocardiaceae</taxon>
        <taxon>Allokutzneria</taxon>
    </lineage>
</organism>
<keyword evidence="1 4" id="KW-0378">Hydrolase</keyword>
<dbReference type="Pfam" id="PF07228">
    <property type="entry name" value="SpoIIE"/>
    <property type="match status" value="1"/>
</dbReference>
<evidence type="ECO:0000313" key="4">
    <source>
        <dbReference type="EMBL" id="MFB9902957.1"/>
    </source>
</evidence>
<feature type="region of interest" description="Disordered" evidence="2">
    <location>
        <begin position="1"/>
        <end position="26"/>
    </location>
</feature>
<dbReference type="EC" id="3.1.3.16" evidence="4"/>
<dbReference type="PANTHER" id="PTHR43156:SF2">
    <property type="entry name" value="STAGE II SPORULATION PROTEIN E"/>
    <property type="match status" value="1"/>
</dbReference>
<accession>A0ABV5ZPY2</accession>
<dbReference type="EMBL" id="JBHLZU010000002">
    <property type="protein sequence ID" value="MFB9902957.1"/>
    <property type="molecule type" value="Genomic_DNA"/>
</dbReference>
<dbReference type="Proteomes" id="UP001589693">
    <property type="component" value="Unassembled WGS sequence"/>
</dbReference>
<dbReference type="RefSeq" id="WP_377850057.1">
    <property type="nucleotide sequence ID" value="NZ_JBHLZU010000002.1"/>
</dbReference>
<keyword evidence="5" id="KW-1185">Reference proteome</keyword>
<reference evidence="4 5" key="1">
    <citation type="submission" date="2024-09" db="EMBL/GenBank/DDBJ databases">
        <authorList>
            <person name="Sun Q."/>
            <person name="Mori K."/>
        </authorList>
    </citation>
    <scope>NUCLEOTIDE SEQUENCE [LARGE SCALE GENOMIC DNA]</scope>
    <source>
        <strain evidence="4 5">TBRC 7907</strain>
    </source>
</reference>
<proteinExistence type="predicted"/>
<dbReference type="InterPro" id="IPR052016">
    <property type="entry name" value="Bact_Sigma-Reg"/>
</dbReference>
<dbReference type="Gene3D" id="3.60.40.10">
    <property type="entry name" value="PPM-type phosphatase domain"/>
    <property type="match status" value="1"/>
</dbReference>
<dbReference type="GO" id="GO:0004722">
    <property type="term" value="F:protein serine/threonine phosphatase activity"/>
    <property type="evidence" value="ECO:0007669"/>
    <property type="project" value="UniProtKB-EC"/>
</dbReference>
<dbReference type="InterPro" id="IPR029016">
    <property type="entry name" value="GAF-like_dom_sf"/>
</dbReference>
<dbReference type="SUPFAM" id="SSF81606">
    <property type="entry name" value="PP2C-like"/>
    <property type="match status" value="1"/>
</dbReference>
<evidence type="ECO:0000259" key="3">
    <source>
        <dbReference type="SMART" id="SM00331"/>
    </source>
</evidence>
<name>A0ABV5ZPY2_9PSEU</name>
<dbReference type="InterPro" id="IPR001932">
    <property type="entry name" value="PPM-type_phosphatase-like_dom"/>
</dbReference>
<dbReference type="InterPro" id="IPR036457">
    <property type="entry name" value="PPM-type-like_dom_sf"/>
</dbReference>
<dbReference type="PANTHER" id="PTHR43156">
    <property type="entry name" value="STAGE II SPORULATION PROTEIN E-RELATED"/>
    <property type="match status" value="1"/>
</dbReference>